<dbReference type="AlphaFoldDB" id="A0A0J9SVB5"/>
<feature type="compositionally biased region" description="Basic and acidic residues" evidence="1">
    <location>
        <begin position="167"/>
        <end position="179"/>
    </location>
</feature>
<name>A0A0J9SVB5_PLAV1</name>
<feature type="chain" id="PRO_5005322611" evidence="3">
    <location>
        <begin position="18"/>
        <end position="481"/>
    </location>
</feature>
<keyword evidence="2" id="KW-1133">Transmembrane helix</keyword>
<sequence>MRMIIFYLAILCYVSSAADSQTKSNQNYLLKNHEPSKISRKKARKYDKHGLTNFTDFSFVLQAEASDSEAHAGKEGKKEEKDKKNDTGKDDWKGKHEEHAMHEGEVKHAVQETHGEKKPSNEEKNKKESKDDAEDDDNVDEGDEGDNDGEDDDEDGEPKINSKKKGNLKEDKKGGDNKEKKKKTKGDFDDDENSEEDEDDENEDEADGEDEDEEEEMGKKPSNKKDIEKQQKGSDKNDEKGKKEIKVHGGDEHKHEEHHEVHTAGKHQGDNHVQAHAQKTHNAAEKQQSGKEANNNQAAHNPEVKTSVPILSNIEQRQPTSPPLSNVAQNAIPALSAFIPKREDPIVPHNNNVKINEDIHIPDDIKKDFMKLLRSVVQLNVKEALHQGNSHHPHGDQQKNSSGMPPTHMNAPPGNGTNNTSFLNRLMDHFKKYLLYYLGGLVVFSAFALAMQCSDVSDKKRKNPAKRDRSKITNYRRDIES</sequence>
<proteinExistence type="predicted"/>
<evidence type="ECO:0000256" key="1">
    <source>
        <dbReference type="SAM" id="MobiDB-lite"/>
    </source>
</evidence>
<feature type="compositionally biased region" description="Basic and acidic residues" evidence="1">
    <location>
        <begin position="68"/>
        <end position="130"/>
    </location>
</feature>
<accession>A0A0J9SVB5</accession>
<feature type="signal peptide" evidence="3">
    <location>
        <begin position="1"/>
        <end position="17"/>
    </location>
</feature>
<feature type="region of interest" description="Disordered" evidence="1">
    <location>
        <begin position="387"/>
        <end position="417"/>
    </location>
</feature>
<evidence type="ECO:0000313" key="4">
    <source>
        <dbReference type="EMBL" id="KMZ87000.1"/>
    </source>
</evidence>
<feature type="compositionally biased region" description="Acidic residues" evidence="1">
    <location>
        <begin position="188"/>
        <end position="216"/>
    </location>
</feature>
<dbReference type="Proteomes" id="UP000053327">
    <property type="component" value="Unassembled WGS sequence"/>
</dbReference>
<feature type="transmembrane region" description="Helical" evidence="2">
    <location>
        <begin position="433"/>
        <end position="451"/>
    </location>
</feature>
<evidence type="ECO:0000256" key="2">
    <source>
        <dbReference type="SAM" id="Phobius"/>
    </source>
</evidence>
<dbReference type="OrthoDB" id="387578at2759"/>
<feature type="compositionally biased region" description="Basic and acidic residues" evidence="1">
    <location>
        <begin position="465"/>
        <end position="481"/>
    </location>
</feature>
<evidence type="ECO:0000256" key="3">
    <source>
        <dbReference type="SAM" id="SignalP"/>
    </source>
</evidence>
<protein>
    <submittedName>
        <fullName evidence="4">Uncharacterized protein</fullName>
    </submittedName>
</protein>
<feature type="compositionally biased region" description="Basic and acidic residues" evidence="1">
    <location>
        <begin position="217"/>
        <end position="270"/>
    </location>
</feature>
<keyword evidence="3" id="KW-0732">Signal</keyword>
<feature type="region of interest" description="Disordered" evidence="1">
    <location>
        <begin position="66"/>
        <end position="303"/>
    </location>
</feature>
<reference evidence="4 5" key="1">
    <citation type="submission" date="2011-08" db="EMBL/GenBank/DDBJ databases">
        <title>The Genome Sequence of Plasmodium vivax Brazil I.</title>
        <authorList>
            <consortium name="The Broad Institute Genome Sequencing Platform"/>
            <consortium name="The Broad Institute Genome Sequencing Center for Infectious Disease"/>
            <person name="Neafsey D."/>
            <person name="Carlton J."/>
            <person name="Barnwell J."/>
            <person name="Collins W."/>
            <person name="Escalante A."/>
            <person name="Mullikin J."/>
            <person name="Saul A."/>
            <person name="Guigo R."/>
            <person name="Camara F."/>
            <person name="Young S.K."/>
            <person name="Zeng Q."/>
            <person name="Gargeya S."/>
            <person name="Fitzgerald M."/>
            <person name="Haas B."/>
            <person name="Abouelleil A."/>
            <person name="Alvarado L."/>
            <person name="Arachchi H.M."/>
            <person name="Berlin A."/>
            <person name="Brown A."/>
            <person name="Chapman S.B."/>
            <person name="Chen Z."/>
            <person name="Dunbar C."/>
            <person name="Freedman E."/>
            <person name="Gearin G."/>
            <person name="Gellesch M."/>
            <person name="Goldberg J."/>
            <person name="Griggs A."/>
            <person name="Gujja S."/>
            <person name="Heiman D."/>
            <person name="Howarth C."/>
            <person name="Larson L."/>
            <person name="Lui A."/>
            <person name="MacDonald P.J.P."/>
            <person name="Montmayeur A."/>
            <person name="Murphy C."/>
            <person name="Neiman D."/>
            <person name="Pearson M."/>
            <person name="Priest M."/>
            <person name="Roberts A."/>
            <person name="Saif S."/>
            <person name="Shea T."/>
            <person name="Shenoy N."/>
            <person name="Sisk P."/>
            <person name="Stolte C."/>
            <person name="Sykes S."/>
            <person name="Wortman J."/>
            <person name="Nusbaum C."/>
            <person name="Birren B."/>
        </authorList>
    </citation>
    <scope>NUCLEOTIDE SEQUENCE [LARGE SCALE GENOMIC DNA]</scope>
    <source>
        <strain evidence="4 5">Brazil I</strain>
    </source>
</reference>
<keyword evidence="2" id="KW-0812">Transmembrane</keyword>
<gene>
    <name evidence="4" type="ORF">PVBG_02841</name>
</gene>
<feature type="compositionally biased region" description="Acidic residues" evidence="1">
    <location>
        <begin position="131"/>
        <end position="156"/>
    </location>
</feature>
<organism evidence="4 5">
    <name type="scientific">Plasmodium vivax (strain Brazil I)</name>
    <dbReference type="NCBI Taxonomy" id="1033975"/>
    <lineage>
        <taxon>Eukaryota</taxon>
        <taxon>Sar</taxon>
        <taxon>Alveolata</taxon>
        <taxon>Apicomplexa</taxon>
        <taxon>Aconoidasida</taxon>
        <taxon>Haemosporida</taxon>
        <taxon>Plasmodiidae</taxon>
        <taxon>Plasmodium</taxon>
        <taxon>Plasmodium (Plasmodium)</taxon>
    </lineage>
</organism>
<dbReference type="EMBL" id="KQ234811">
    <property type="protein sequence ID" value="KMZ87000.1"/>
    <property type="molecule type" value="Genomic_DNA"/>
</dbReference>
<feature type="compositionally biased region" description="Polar residues" evidence="1">
    <location>
        <begin position="285"/>
        <end position="299"/>
    </location>
</feature>
<feature type="region of interest" description="Disordered" evidence="1">
    <location>
        <begin position="456"/>
        <end position="481"/>
    </location>
</feature>
<evidence type="ECO:0000313" key="5">
    <source>
        <dbReference type="Proteomes" id="UP000053327"/>
    </source>
</evidence>
<keyword evidence="2" id="KW-0472">Membrane</keyword>